<dbReference type="Proteomes" id="UP000042738">
    <property type="component" value="Chromosome"/>
</dbReference>
<gene>
    <name evidence="2" type="ORF">SYMBAF_05740</name>
</gene>
<accession>A0A7D5NNH0</accession>
<dbReference type="InterPro" id="IPR053892">
    <property type="entry name" value="MoaF-like"/>
</dbReference>
<dbReference type="Pfam" id="PF22036">
    <property type="entry name" value="MoaF_like"/>
    <property type="match status" value="1"/>
</dbReference>
<reference evidence="2 3" key="1">
    <citation type="journal article" date="2014" name="Genome Announc.">
        <title>Whole-Genome Sequence of Serratia symbiotica Strain CWBI-2.3T, a Free-Living Symbiont of the Black Bean Aphid Aphis fabae.</title>
        <authorList>
            <person name="Foray V."/>
            <person name="Grigorescu A.S."/>
            <person name="Sabri A."/>
            <person name="Haubruge E."/>
            <person name="Lognay G."/>
            <person name="Francis F."/>
            <person name="Fauconnier M.L."/>
            <person name="Hance T."/>
            <person name="Thonart P."/>
        </authorList>
    </citation>
    <scope>NUCLEOTIDE SEQUENCE [LARGE SCALE GENOMIC DNA]</scope>
    <source>
        <strain evidence="2">CWBI-2.3</strain>
    </source>
</reference>
<name>A0A7D5NNH0_9GAMM</name>
<evidence type="ECO:0000313" key="2">
    <source>
        <dbReference type="EMBL" id="QLH64288.1"/>
    </source>
</evidence>
<feature type="domain" description="MoaF-like" evidence="1">
    <location>
        <begin position="12"/>
        <end position="105"/>
    </location>
</feature>
<dbReference type="AlphaFoldDB" id="A0A7D5NNH0"/>
<protein>
    <recommendedName>
        <fullName evidence="1">MoaF-like domain-containing protein</fullName>
    </recommendedName>
</protein>
<evidence type="ECO:0000313" key="3">
    <source>
        <dbReference type="Proteomes" id="UP000042738"/>
    </source>
</evidence>
<proteinExistence type="predicted"/>
<sequence length="112" mass="12638">MQADNSQFIALGKVVQVNVGDIEYKLDFSDNKTMTFTGIGADSQDDTDTVEYTAIKIRPQVYMVYWHEPKSGDNVVHIEDYLRGEVYTNIASKDGGFTHMKGRLKIVGRSEK</sequence>
<evidence type="ECO:0000259" key="1">
    <source>
        <dbReference type="Pfam" id="PF22036"/>
    </source>
</evidence>
<dbReference type="EMBL" id="CP050855">
    <property type="protein sequence ID" value="QLH64288.1"/>
    <property type="molecule type" value="Genomic_DNA"/>
</dbReference>
<organism evidence="2 3">
    <name type="scientific">Serratia symbiotica</name>
    <dbReference type="NCBI Taxonomy" id="138074"/>
    <lineage>
        <taxon>Bacteria</taxon>
        <taxon>Pseudomonadati</taxon>
        <taxon>Pseudomonadota</taxon>
        <taxon>Gammaproteobacteria</taxon>
        <taxon>Enterobacterales</taxon>
        <taxon>Yersiniaceae</taxon>
        <taxon>Serratia</taxon>
    </lineage>
</organism>